<keyword evidence="3" id="KW-1185">Reference proteome</keyword>
<feature type="transmembrane region" description="Helical" evidence="1">
    <location>
        <begin position="20"/>
        <end position="44"/>
    </location>
</feature>
<evidence type="ECO:0000256" key="1">
    <source>
        <dbReference type="SAM" id="Phobius"/>
    </source>
</evidence>
<keyword evidence="1" id="KW-0472">Membrane</keyword>
<comment type="caution">
    <text evidence="2">The sequence shown here is derived from an EMBL/GenBank/DDBJ whole genome shotgun (WGS) entry which is preliminary data.</text>
</comment>
<keyword evidence="1" id="KW-1133">Transmembrane helix</keyword>
<proteinExistence type="predicted"/>
<dbReference type="RefSeq" id="WP_238315981.1">
    <property type="nucleotide sequence ID" value="NZ_BQKV01000018.1"/>
</dbReference>
<keyword evidence="1" id="KW-0812">Transmembrane</keyword>
<evidence type="ECO:0000313" key="3">
    <source>
        <dbReference type="Proteomes" id="UP001055185"/>
    </source>
</evidence>
<dbReference type="EMBL" id="BQKV01000018">
    <property type="protein sequence ID" value="GJN63794.1"/>
    <property type="molecule type" value="Genomic_DNA"/>
</dbReference>
<protein>
    <submittedName>
        <fullName evidence="2">Uncharacterized protein</fullName>
    </submittedName>
</protein>
<accession>A0AA37MTE1</accession>
<gene>
    <name evidence="2" type="ORF">JCM17207_04190</name>
</gene>
<organism evidence="2 3">
    <name type="scientific">Faecalibacterium gallinarum</name>
    <dbReference type="NCBI Taxonomy" id="2903556"/>
    <lineage>
        <taxon>Bacteria</taxon>
        <taxon>Bacillati</taxon>
        <taxon>Bacillota</taxon>
        <taxon>Clostridia</taxon>
        <taxon>Eubacteriales</taxon>
        <taxon>Oscillospiraceae</taxon>
        <taxon>Faecalibacterium</taxon>
    </lineage>
</organism>
<dbReference type="Proteomes" id="UP001055185">
    <property type="component" value="Unassembled WGS sequence"/>
</dbReference>
<sequence>MNWTNLWLHLFGTTSWLGLNLGFWVATGLVLLLVLLMNVVFWALPPRTSPAAHK</sequence>
<reference evidence="2" key="1">
    <citation type="journal article" date="2022" name="Int. J. Syst. Evol. Microbiol.">
        <title>Genome-based, phenotypic and chemotaxonomic classification of Faecalibacterium strains: proposal of three novel species Faecalibacterium duncaniae sp. nov., Faecalibacterium hattorii sp. nov. and Faecalibacterium gallinarum sp. nov. .</title>
        <authorList>
            <person name="Sakamoto M."/>
            <person name="Sakurai N."/>
            <person name="Tanno H."/>
            <person name="Iino T."/>
            <person name="Ohkuma M."/>
            <person name="Endo A."/>
        </authorList>
    </citation>
    <scope>NUCLEOTIDE SEQUENCE</scope>
    <source>
        <strain evidence="2">JCM 17207</strain>
    </source>
</reference>
<name>A0AA37MTE1_9FIRM</name>
<evidence type="ECO:0000313" key="2">
    <source>
        <dbReference type="EMBL" id="GJN63794.1"/>
    </source>
</evidence>
<dbReference type="AlphaFoldDB" id="A0AA37MTE1"/>